<dbReference type="PANTHER" id="PTHR19375">
    <property type="entry name" value="HEAT SHOCK PROTEIN 70KDA"/>
    <property type="match status" value="1"/>
</dbReference>
<dbReference type="SUPFAM" id="SSF53067">
    <property type="entry name" value="Actin-like ATPase domain"/>
    <property type="match status" value="2"/>
</dbReference>
<keyword evidence="5 8" id="KW-0067">ATP-binding</keyword>
<keyword evidence="12" id="KW-1185">Reference proteome</keyword>
<keyword evidence="7 8" id="KW-0143">Chaperone</keyword>
<comment type="function">
    <text evidence="8">Acts as a chaperone.</text>
</comment>
<feature type="compositionally biased region" description="Acidic residues" evidence="10">
    <location>
        <begin position="629"/>
        <end position="643"/>
    </location>
</feature>
<evidence type="ECO:0000256" key="1">
    <source>
        <dbReference type="ARBA" id="ARBA00007381"/>
    </source>
</evidence>
<dbReference type="PROSITE" id="PS00329">
    <property type="entry name" value="HSP70_2"/>
    <property type="match status" value="1"/>
</dbReference>
<dbReference type="InterPro" id="IPR043129">
    <property type="entry name" value="ATPase_NBD"/>
</dbReference>
<dbReference type="PRINTS" id="PR00301">
    <property type="entry name" value="HEATSHOCK70"/>
</dbReference>
<comment type="caution">
    <text evidence="11">The sequence shown here is derived from an EMBL/GenBank/DDBJ whole genome shotgun (WGS) entry which is preliminary data.</text>
</comment>
<evidence type="ECO:0000256" key="9">
    <source>
        <dbReference type="RuleBase" id="RU003322"/>
    </source>
</evidence>
<dbReference type="Pfam" id="PF00012">
    <property type="entry name" value="HSP70"/>
    <property type="match status" value="1"/>
</dbReference>
<evidence type="ECO:0000256" key="3">
    <source>
        <dbReference type="ARBA" id="ARBA00022553"/>
    </source>
</evidence>
<dbReference type="Proteomes" id="UP001139721">
    <property type="component" value="Unassembled WGS sequence"/>
</dbReference>
<comment type="similarity">
    <text evidence="1 8 9">Belongs to the heat shock protein 70 family.</text>
</comment>
<feature type="modified residue" description="Phosphothreonine; by autocatalysis" evidence="8">
    <location>
        <position position="199"/>
    </location>
</feature>
<dbReference type="InterPro" id="IPR013126">
    <property type="entry name" value="Hsp_70_fam"/>
</dbReference>
<dbReference type="Gene3D" id="1.20.1270.10">
    <property type="match status" value="1"/>
</dbReference>
<dbReference type="InterPro" id="IPR018181">
    <property type="entry name" value="Heat_shock_70_CS"/>
</dbReference>
<dbReference type="AlphaFoldDB" id="A0A9X2CYR8"/>
<sequence>MAKIIGIDLGTTNSCVAVMEGDKPKVIENSEGIRTTPSIVAFTDDDEVLVGAAAKRQSVTNPEKTLFAIKRLIGRRFDDAVVQKDIKMVPYKIVKADNGDAWVRVKNQDKAPPQISAEVLRKMKKTAEDYLGEEVKEAVITVPAYFNDSQRQATKDAGRIAGLEVKRIINEPTAAALAYGMDKKRGDSVIAVYDLGGGTFDISIIEIAEVDGEHQFEVLATNGDTFLGGEDFDLALIEYLAAEFKKDSGIDLHNDPLALQRLKEAAEKAKIELSSAQQTDVNLPYITADASGPKHLNIKLTRAKLESLVEKLVERTVEPCKIALKDAGLTVSQINEVILVGGQTRMPLVQKTVEEFFGKEPRKDVNPDEAVAVGAAIQAAVLSGEVKDILLLDVTPLSLGIETMGGIMTKLIDKNTTIPTKANQVFSTADDNQTAVTVHVLQGEREQASANKSLGRFDLGDIPPAPRGVPQIEVTFDIDANGILNVSAKDKATGKAQSIVIKASSGLSDEEVDAMVKDAQSHAEEDKKFKEMAELRNQADSMIHSCEKSMKDLAGELSEDEKKGIETAIAELKEAVQGSDKAHIEEKLKVLTDASAKMAERVYAKKSAEGQPGSADAQPQESAKPAEEGVVDAEFEEVKEDKK</sequence>
<evidence type="ECO:0000313" key="11">
    <source>
        <dbReference type="EMBL" id="MCL9682767.1"/>
    </source>
</evidence>
<evidence type="ECO:0000313" key="12">
    <source>
        <dbReference type="Proteomes" id="UP001139721"/>
    </source>
</evidence>
<dbReference type="SUPFAM" id="SSF100920">
    <property type="entry name" value="Heat shock protein 70kD (HSP70), peptide-binding domain"/>
    <property type="match status" value="1"/>
</dbReference>
<dbReference type="GO" id="GO:0051082">
    <property type="term" value="F:unfolded protein binding"/>
    <property type="evidence" value="ECO:0007669"/>
    <property type="project" value="InterPro"/>
</dbReference>
<dbReference type="FunFam" id="1.20.1270.10:FF:000001">
    <property type="entry name" value="Molecular chaperone DnaK"/>
    <property type="match status" value="1"/>
</dbReference>
<dbReference type="PROSITE" id="PS00297">
    <property type="entry name" value="HSP70_1"/>
    <property type="match status" value="1"/>
</dbReference>
<name>A0A9X2CYR8_9GAMM</name>
<organism evidence="11 12">
    <name type="scientific">Legionella maioricensis</name>
    <dbReference type="NCBI Taxonomy" id="2896528"/>
    <lineage>
        <taxon>Bacteria</taxon>
        <taxon>Pseudomonadati</taxon>
        <taxon>Pseudomonadota</taxon>
        <taxon>Gammaproteobacteria</taxon>
        <taxon>Legionellales</taxon>
        <taxon>Legionellaceae</taxon>
        <taxon>Legionella</taxon>
    </lineage>
</organism>
<feature type="region of interest" description="Disordered" evidence="10">
    <location>
        <begin position="602"/>
        <end position="643"/>
    </location>
</feature>
<keyword evidence="6 8" id="KW-0346">Stress response</keyword>
<dbReference type="GO" id="GO:0140662">
    <property type="term" value="F:ATP-dependent protein folding chaperone"/>
    <property type="evidence" value="ECO:0007669"/>
    <property type="project" value="InterPro"/>
</dbReference>
<dbReference type="Gene3D" id="3.90.640.10">
    <property type="entry name" value="Actin, Chain A, domain 4"/>
    <property type="match status" value="1"/>
</dbReference>
<dbReference type="SUPFAM" id="SSF100934">
    <property type="entry name" value="Heat shock protein 70kD (HSP70), C-terminal subdomain"/>
    <property type="match status" value="1"/>
</dbReference>
<accession>A0A9X2CYR8</accession>
<reference evidence="11" key="1">
    <citation type="submission" date="2021-11" db="EMBL/GenBank/DDBJ databases">
        <title>Legionella maioricencis sp. nov., a new species isolated from hot water samples in Mallorca.</title>
        <authorList>
            <person name="Crespi S."/>
            <person name="Drasar V."/>
            <person name="Salva-Serra F."/>
            <person name="Jaen-Luchoro D."/>
            <person name="Pineiro-Iglesias B."/>
            <person name="Aliaga F."/>
            <person name="Fernandez-Juarez V."/>
            <person name="Coll G."/>
            <person name="Moore E.R.B."/>
            <person name="Bennasar-Figueras A."/>
        </authorList>
    </citation>
    <scope>NUCLEOTIDE SEQUENCE</scope>
    <source>
        <strain evidence="11">HCPI-6</strain>
    </source>
</reference>
<dbReference type="FunFam" id="3.30.420.40:FF:000004">
    <property type="entry name" value="Molecular chaperone DnaK"/>
    <property type="match status" value="1"/>
</dbReference>
<evidence type="ECO:0000256" key="8">
    <source>
        <dbReference type="HAMAP-Rule" id="MF_00332"/>
    </source>
</evidence>
<evidence type="ECO:0000256" key="2">
    <source>
        <dbReference type="ARBA" id="ARBA00014415"/>
    </source>
</evidence>
<dbReference type="PROSITE" id="PS01036">
    <property type="entry name" value="HSP70_3"/>
    <property type="match status" value="1"/>
</dbReference>
<evidence type="ECO:0000256" key="4">
    <source>
        <dbReference type="ARBA" id="ARBA00022741"/>
    </source>
</evidence>
<evidence type="ECO:0000256" key="6">
    <source>
        <dbReference type="ARBA" id="ARBA00023016"/>
    </source>
</evidence>
<comment type="induction">
    <text evidence="8">By stress conditions e.g. heat shock.</text>
</comment>
<dbReference type="Gene3D" id="3.30.420.40">
    <property type="match status" value="2"/>
</dbReference>
<protein>
    <recommendedName>
        <fullName evidence="2 8">Chaperone protein DnaK</fullName>
    </recommendedName>
    <alternativeName>
        <fullName evidence="8">HSP70</fullName>
    </alternativeName>
    <alternativeName>
        <fullName evidence="8">Heat shock 70 kDa protein</fullName>
    </alternativeName>
    <alternativeName>
        <fullName evidence="8">Heat shock protein 70</fullName>
    </alternativeName>
</protein>
<dbReference type="NCBIfam" id="NF001413">
    <property type="entry name" value="PRK00290.1"/>
    <property type="match status" value="1"/>
</dbReference>
<dbReference type="EMBL" id="JAJKBJ010000001">
    <property type="protein sequence ID" value="MCL9682767.1"/>
    <property type="molecule type" value="Genomic_DNA"/>
</dbReference>
<dbReference type="CDD" id="cd10234">
    <property type="entry name" value="ASKHA_NBD_HSP70_DnaK-like"/>
    <property type="match status" value="1"/>
</dbReference>
<gene>
    <name evidence="8 11" type="primary">dnaK</name>
    <name evidence="11" type="ORF">LOX96_01540</name>
</gene>
<dbReference type="InterPro" id="IPR029048">
    <property type="entry name" value="HSP70_C_sf"/>
</dbReference>
<dbReference type="RefSeq" id="WP_250420802.1">
    <property type="nucleotide sequence ID" value="NZ_JAJKBJ010000001.1"/>
</dbReference>
<dbReference type="FunFam" id="3.30.30.30:FF:000003">
    <property type="entry name" value="Heat shock protein 9"/>
    <property type="match status" value="1"/>
</dbReference>
<evidence type="ECO:0000256" key="7">
    <source>
        <dbReference type="ARBA" id="ARBA00023186"/>
    </source>
</evidence>
<dbReference type="HAMAP" id="MF_00332">
    <property type="entry name" value="DnaK"/>
    <property type="match status" value="1"/>
</dbReference>
<keyword evidence="4 8" id="KW-0547">Nucleotide-binding</keyword>
<evidence type="ECO:0000256" key="10">
    <source>
        <dbReference type="SAM" id="MobiDB-lite"/>
    </source>
</evidence>
<keyword evidence="3 8" id="KW-0597">Phosphoprotein</keyword>
<dbReference type="Gene3D" id="2.60.34.10">
    <property type="entry name" value="Substrate Binding Domain Of DNAk, Chain A, domain 1"/>
    <property type="match status" value="1"/>
</dbReference>
<proteinExistence type="evidence at transcript level"/>
<dbReference type="FunFam" id="3.90.640.10:FF:000003">
    <property type="entry name" value="Molecular chaperone DnaK"/>
    <property type="match status" value="1"/>
</dbReference>
<dbReference type="NCBIfam" id="NF003520">
    <property type="entry name" value="PRK05183.1"/>
    <property type="match status" value="1"/>
</dbReference>
<dbReference type="InterPro" id="IPR029047">
    <property type="entry name" value="HSP70_peptide-bd_sf"/>
</dbReference>
<dbReference type="GO" id="GO:0005524">
    <property type="term" value="F:ATP binding"/>
    <property type="evidence" value="ECO:0007669"/>
    <property type="project" value="UniProtKB-UniRule"/>
</dbReference>
<dbReference type="NCBIfam" id="TIGR02350">
    <property type="entry name" value="prok_dnaK"/>
    <property type="match status" value="1"/>
</dbReference>
<dbReference type="InterPro" id="IPR012725">
    <property type="entry name" value="Chaperone_DnaK"/>
</dbReference>
<dbReference type="FunFam" id="2.60.34.10:FF:000014">
    <property type="entry name" value="Chaperone protein DnaK HSP70"/>
    <property type="match status" value="1"/>
</dbReference>
<evidence type="ECO:0000256" key="5">
    <source>
        <dbReference type="ARBA" id="ARBA00022840"/>
    </source>
</evidence>